<sequence length="424" mass="48540">MYALIDCNNFYASCQRVFNPALNHQPVVVLSNNDGCVIARSNEAKSIGIPMGAPAFKWEPFFKQHGVHVFSCNFALYGDMSRRVMNLLATFSPDIEVYSIDEAFLEFTGNQNTDFLFLGSQIRTMITRGTGIPISVGFAPTKVLAKVANKIAKKFPDRTGDVYVIDTENKREKALRWTKIEDVWGIGRRETKKLQKIGVFNAHQFTQLNDAWVKTNMSITGLRIKKELEGISVLELEEVEDKRSIATTRSFDIMLTTEAELEERITTYATLSAEKLRRQQGVCQLITVFIKTNRFKPELPQYYRSVTVAIDFPTSSTIDIIKAAKKGLKEIFLPEFHYKKAGVILSEIQETDAVQLNLFHIRNAKHEVLMKTIDDVNKYWGGDRKVRFAGQSLNYVWKMRQEKLSPRYTTRIHEVIEINLKSEK</sequence>
<dbReference type="Gene3D" id="3.30.70.270">
    <property type="match status" value="1"/>
</dbReference>
<comment type="caution">
    <text evidence="5">The sequence shown here is derived from an EMBL/GenBank/DDBJ whole genome shotgun (WGS) entry which is preliminary data.</text>
</comment>
<evidence type="ECO:0000313" key="6">
    <source>
        <dbReference type="Proteomes" id="UP001242368"/>
    </source>
</evidence>
<dbReference type="PANTHER" id="PTHR11076:SF33">
    <property type="entry name" value="DNA POLYMERASE KAPPA"/>
    <property type="match status" value="1"/>
</dbReference>
<keyword evidence="2" id="KW-0741">SOS mutagenesis</keyword>
<keyword evidence="2" id="KW-0227">DNA damage</keyword>
<dbReference type="PANTHER" id="PTHR11076">
    <property type="entry name" value="DNA REPAIR POLYMERASE UMUC / TRANSFERASE FAMILY MEMBER"/>
    <property type="match status" value="1"/>
</dbReference>
<dbReference type="CDD" id="cd01700">
    <property type="entry name" value="PolY_Pol_V_umuC"/>
    <property type="match status" value="1"/>
</dbReference>
<evidence type="ECO:0000313" key="5">
    <source>
        <dbReference type="EMBL" id="MDN3705794.1"/>
    </source>
</evidence>
<name>A0ABT8CNN1_9FLAO</name>
<dbReference type="InterPro" id="IPR043128">
    <property type="entry name" value="Rev_trsase/Diguanyl_cyclase"/>
</dbReference>
<dbReference type="Pfam" id="PF00817">
    <property type="entry name" value="IMS"/>
    <property type="match status" value="1"/>
</dbReference>
<dbReference type="EMBL" id="JAUFQU010000001">
    <property type="protein sequence ID" value="MDN3705794.1"/>
    <property type="molecule type" value="Genomic_DNA"/>
</dbReference>
<accession>A0ABT8CNN1</accession>
<evidence type="ECO:0000256" key="1">
    <source>
        <dbReference type="ARBA" id="ARBA00010945"/>
    </source>
</evidence>
<feature type="domain" description="UmuC" evidence="4">
    <location>
        <begin position="2"/>
        <end position="187"/>
    </location>
</feature>
<dbReference type="RefSeq" id="WP_290361943.1">
    <property type="nucleotide sequence ID" value="NZ_JAUFQU010000001.1"/>
</dbReference>
<reference evidence="6" key="1">
    <citation type="journal article" date="2019" name="Int. J. Syst. Evol. Microbiol.">
        <title>The Global Catalogue of Microorganisms (GCM) 10K type strain sequencing project: providing services to taxonomists for standard genome sequencing and annotation.</title>
        <authorList>
            <consortium name="The Broad Institute Genomics Platform"/>
            <consortium name="The Broad Institute Genome Sequencing Center for Infectious Disease"/>
            <person name="Wu L."/>
            <person name="Ma J."/>
        </authorList>
    </citation>
    <scope>NUCLEOTIDE SEQUENCE [LARGE SCALE GENOMIC DNA]</scope>
    <source>
        <strain evidence="6">CECT 7184</strain>
    </source>
</reference>
<comment type="similarity">
    <text evidence="1">Belongs to the DNA polymerase type-Y family.</text>
</comment>
<protein>
    <submittedName>
        <fullName evidence="5">Y-family DNA polymerase</fullName>
    </submittedName>
</protein>
<dbReference type="Gene3D" id="3.40.1170.60">
    <property type="match status" value="1"/>
</dbReference>
<evidence type="ECO:0000256" key="3">
    <source>
        <dbReference type="ARBA" id="ARBA00023236"/>
    </source>
</evidence>
<keyword evidence="6" id="KW-1185">Reference proteome</keyword>
<dbReference type="SUPFAM" id="SSF56672">
    <property type="entry name" value="DNA/RNA polymerases"/>
    <property type="match status" value="1"/>
</dbReference>
<dbReference type="Proteomes" id="UP001242368">
    <property type="component" value="Unassembled WGS sequence"/>
</dbReference>
<dbReference type="PROSITE" id="PS50173">
    <property type="entry name" value="UMUC"/>
    <property type="match status" value="1"/>
</dbReference>
<dbReference type="InterPro" id="IPR036775">
    <property type="entry name" value="DNA_pol_Y-fam_lit_finger_sf"/>
</dbReference>
<dbReference type="SUPFAM" id="SSF100879">
    <property type="entry name" value="Lesion bypass DNA polymerase (Y-family), little finger domain"/>
    <property type="match status" value="1"/>
</dbReference>
<dbReference type="Gene3D" id="3.30.1490.100">
    <property type="entry name" value="DNA polymerase, Y-family, little finger domain"/>
    <property type="match status" value="1"/>
</dbReference>
<dbReference type="Pfam" id="PF13438">
    <property type="entry name" value="DUF4113"/>
    <property type="match status" value="1"/>
</dbReference>
<dbReference type="InterPro" id="IPR017961">
    <property type="entry name" value="DNA_pol_Y-fam_little_finger"/>
</dbReference>
<dbReference type="InterPro" id="IPR043502">
    <property type="entry name" value="DNA/RNA_pol_sf"/>
</dbReference>
<dbReference type="InterPro" id="IPR050116">
    <property type="entry name" value="DNA_polymerase-Y"/>
</dbReference>
<dbReference type="InterPro" id="IPR001126">
    <property type="entry name" value="UmuC"/>
</dbReference>
<evidence type="ECO:0000259" key="4">
    <source>
        <dbReference type="PROSITE" id="PS50173"/>
    </source>
</evidence>
<keyword evidence="3" id="KW-0742">SOS response</keyword>
<evidence type="ECO:0000256" key="2">
    <source>
        <dbReference type="ARBA" id="ARBA00023199"/>
    </source>
</evidence>
<gene>
    <name evidence="5" type="ORF">QW060_01480</name>
</gene>
<dbReference type="InterPro" id="IPR025188">
    <property type="entry name" value="DUF4113"/>
</dbReference>
<proteinExistence type="inferred from homology"/>
<dbReference type="Pfam" id="PF11799">
    <property type="entry name" value="IMS_C"/>
    <property type="match status" value="1"/>
</dbReference>
<organism evidence="5 6">
    <name type="scientific">Paenimyroides ceti</name>
    <dbReference type="NCBI Taxonomy" id="395087"/>
    <lineage>
        <taxon>Bacteria</taxon>
        <taxon>Pseudomonadati</taxon>
        <taxon>Bacteroidota</taxon>
        <taxon>Flavobacteriia</taxon>
        <taxon>Flavobacteriales</taxon>
        <taxon>Flavobacteriaceae</taxon>
        <taxon>Paenimyroides</taxon>
    </lineage>
</organism>